<feature type="non-terminal residue" evidence="2">
    <location>
        <position position="1"/>
    </location>
</feature>
<gene>
    <name evidence="2" type="ORF">TSPGSL018_19844</name>
</gene>
<name>A0A061S191_9CHLO</name>
<feature type="non-terminal residue" evidence="2">
    <location>
        <position position="71"/>
    </location>
</feature>
<proteinExistence type="predicted"/>
<dbReference type="AlphaFoldDB" id="A0A061S191"/>
<accession>A0A061S191</accession>
<feature type="region of interest" description="Disordered" evidence="1">
    <location>
        <begin position="1"/>
        <end position="71"/>
    </location>
</feature>
<protein>
    <submittedName>
        <fullName evidence="2">Uncharacterized protein</fullName>
    </submittedName>
</protein>
<sequence>LTRPATGSCRSPSPRTIAAATPPLAKRPEDPSPLAGRFLLLSRPDPPRPPPAPLSASQSFPNSLLGRAPFH</sequence>
<evidence type="ECO:0000313" key="2">
    <source>
        <dbReference type="EMBL" id="JAC76561.1"/>
    </source>
</evidence>
<reference evidence="2" key="1">
    <citation type="submission" date="2014-05" db="EMBL/GenBank/DDBJ databases">
        <title>The transcriptome of the halophilic microalga Tetraselmis sp. GSL018 isolated from the Great Salt Lake, Utah.</title>
        <authorList>
            <person name="Jinkerson R.E."/>
            <person name="D'Adamo S."/>
            <person name="Posewitz M.C."/>
        </authorList>
    </citation>
    <scope>NUCLEOTIDE SEQUENCE</scope>
    <source>
        <strain evidence="2">GSL018</strain>
    </source>
</reference>
<organism evidence="2">
    <name type="scientific">Tetraselmis sp. GSL018</name>
    <dbReference type="NCBI Taxonomy" id="582737"/>
    <lineage>
        <taxon>Eukaryota</taxon>
        <taxon>Viridiplantae</taxon>
        <taxon>Chlorophyta</taxon>
        <taxon>core chlorophytes</taxon>
        <taxon>Chlorodendrophyceae</taxon>
        <taxon>Chlorodendrales</taxon>
        <taxon>Chlorodendraceae</taxon>
        <taxon>Tetraselmis</taxon>
    </lineage>
</organism>
<dbReference type="EMBL" id="GBEZ01009006">
    <property type="protein sequence ID" value="JAC76561.1"/>
    <property type="molecule type" value="Transcribed_RNA"/>
</dbReference>
<evidence type="ECO:0000256" key="1">
    <source>
        <dbReference type="SAM" id="MobiDB-lite"/>
    </source>
</evidence>